<proteinExistence type="predicted"/>
<sequence length="175" mass="19841">MQTEITLYKSRQRKPGYLGIIFFILISLALLAALCATIYLLLISSNFFKFLISVIVLVLISVFFYGSVKILITCITEQRTPEEEAVEILSITQTGIFNHKTKQQLIWDEISEIQIVDAVLSVTVDLYPEKDFQLHLGDTDVDTDMTRDDFAKLIQGHYKKEIYTYNSPLSCGCGG</sequence>
<evidence type="ECO:0000256" key="1">
    <source>
        <dbReference type="SAM" id="Phobius"/>
    </source>
</evidence>
<dbReference type="AlphaFoldDB" id="A0A521CM23"/>
<keyword evidence="1" id="KW-1133">Transmembrane helix</keyword>
<organism evidence="2 3">
    <name type="scientific">Chryseobacterium rhizoplanae</name>
    <dbReference type="NCBI Taxonomy" id="1609531"/>
    <lineage>
        <taxon>Bacteria</taxon>
        <taxon>Pseudomonadati</taxon>
        <taxon>Bacteroidota</taxon>
        <taxon>Flavobacteriia</taxon>
        <taxon>Flavobacteriales</taxon>
        <taxon>Weeksellaceae</taxon>
        <taxon>Chryseobacterium group</taxon>
        <taxon>Chryseobacterium</taxon>
    </lineage>
</organism>
<reference evidence="2 3" key="1">
    <citation type="submission" date="2017-05" db="EMBL/GenBank/DDBJ databases">
        <authorList>
            <person name="Varghese N."/>
            <person name="Submissions S."/>
        </authorList>
    </citation>
    <scope>NUCLEOTIDE SEQUENCE [LARGE SCALE GENOMIC DNA]</scope>
    <source>
        <strain evidence="2 3">DSM 29371</strain>
    </source>
</reference>
<evidence type="ECO:0000313" key="3">
    <source>
        <dbReference type="Proteomes" id="UP000316916"/>
    </source>
</evidence>
<evidence type="ECO:0000313" key="2">
    <source>
        <dbReference type="EMBL" id="SMO60405.1"/>
    </source>
</evidence>
<keyword evidence="1" id="KW-0472">Membrane</keyword>
<accession>A0A521CM23</accession>
<feature type="transmembrane region" description="Helical" evidence="1">
    <location>
        <begin position="50"/>
        <end position="72"/>
    </location>
</feature>
<dbReference type="RefSeq" id="WP_142717688.1">
    <property type="nucleotide sequence ID" value="NZ_FXTC01000003.1"/>
</dbReference>
<dbReference type="Proteomes" id="UP000316916">
    <property type="component" value="Unassembled WGS sequence"/>
</dbReference>
<feature type="transmembrane region" description="Helical" evidence="1">
    <location>
        <begin position="20"/>
        <end position="44"/>
    </location>
</feature>
<protein>
    <submittedName>
        <fullName evidence="2">Uncharacterized protein</fullName>
    </submittedName>
</protein>
<keyword evidence="1" id="KW-0812">Transmembrane</keyword>
<name>A0A521CM23_9FLAO</name>
<dbReference type="EMBL" id="FXTC01000003">
    <property type="protein sequence ID" value="SMO60405.1"/>
    <property type="molecule type" value="Genomic_DNA"/>
</dbReference>
<gene>
    <name evidence="2" type="ORF">SAMN06265171_103145</name>
</gene>
<keyword evidence="3" id="KW-1185">Reference proteome</keyword>